<dbReference type="Pfam" id="PF02839">
    <property type="entry name" value="CBM_5_12"/>
    <property type="match status" value="1"/>
</dbReference>
<dbReference type="EMBL" id="JAYFSI010000001">
    <property type="protein sequence ID" value="MEA5358613.1"/>
    <property type="molecule type" value="Genomic_DNA"/>
</dbReference>
<evidence type="ECO:0000256" key="5">
    <source>
        <dbReference type="SAM" id="MobiDB-lite"/>
    </source>
</evidence>
<comment type="similarity">
    <text evidence="1">Belongs to the intradiol ring-cleavage dioxygenase family.</text>
</comment>
<dbReference type="SUPFAM" id="SSF51055">
    <property type="entry name" value="Carbohydrate binding domain"/>
    <property type="match status" value="1"/>
</dbReference>
<evidence type="ECO:0000256" key="6">
    <source>
        <dbReference type="SAM" id="SignalP"/>
    </source>
</evidence>
<dbReference type="Gene3D" id="2.60.130.10">
    <property type="entry name" value="Aromatic compound dioxygenase"/>
    <property type="match status" value="1"/>
</dbReference>
<accession>A0ABU5QXF2</accession>
<feature type="domain" description="Chitin-binding type-3" evidence="7">
    <location>
        <begin position="223"/>
        <end position="269"/>
    </location>
</feature>
<dbReference type="InterPro" id="IPR036573">
    <property type="entry name" value="CBM_sf_5/12"/>
</dbReference>
<feature type="compositionally biased region" description="Polar residues" evidence="5">
    <location>
        <begin position="71"/>
        <end position="81"/>
    </location>
</feature>
<dbReference type="InterPro" id="IPR003610">
    <property type="entry name" value="CBM5/12"/>
</dbReference>
<dbReference type="PANTHER" id="PTHR33711">
    <property type="entry name" value="DIOXYGENASE, PUTATIVE (AFU_ORTHOLOGUE AFUA_2G02910)-RELATED"/>
    <property type="match status" value="1"/>
</dbReference>
<evidence type="ECO:0000313" key="9">
    <source>
        <dbReference type="Proteomes" id="UP001304298"/>
    </source>
</evidence>
<dbReference type="InterPro" id="IPR000627">
    <property type="entry name" value="Intradiol_dOase_C"/>
</dbReference>
<protein>
    <submittedName>
        <fullName evidence="8">Dioxygenase</fullName>
    </submittedName>
</protein>
<gene>
    <name evidence="8" type="ORF">VA596_03620</name>
</gene>
<sequence length="269" mass="28720">MDEETKLSRKTVLRAALAAGVAAPVALLGGPALARTAATSGQVPALTPSCHDDDDPTPEQIEGPYFKPNSPERTSLVTPGTQGTRLTLTGYVFGLACLPVDRALLDFWQADVNGAYDNTGYTFRGHQYTNAQGAFTLSTIVPGLYPGRTRHIHVKVQAPGRPILTTQLYFPNEPRNNTDSIFDARLLMTVRDNGSAKEAAFDFVLNVPQNPPTTTVTSPPPGGTTWAAGTAYAAGARVTYGGRDYVCLQGHTAQPGWEPPNVPALWRTA</sequence>
<keyword evidence="2" id="KW-0378">Hydrolase</keyword>
<dbReference type="CDD" id="cd12214">
    <property type="entry name" value="ChiA1_BD"/>
    <property type="match status" value="1"/>
</dbReference>
<proteinExistence type="inferred from homology"/>
<dbReference type="SMART" id="SM00495">
    <property type="entry name" value="ChtBD3"/>
    <property type="match status" value="1"/>
</dbReference>
<dbReference type="GO" id="GO:0051213">
    <property type="term" value="F:dioxygenase activity"/>
    <property type="evidence" value="ECO:0007669"/>
    <property type="project" value="UniProtKB-KW"/>
</dbReference>
<comment type="caution">
    <text evidence="8">The sequence shown here is derived from an EMBL/GenBank/DDBJ whole genome shotgun (WGS) entry which is preliminary data.</text>
</comment>
<evidence type="ECO:0000256" key="4">
    <source>
        <dbReference type="ARBA" id="ARBA00023002"/>
    </source>
</evidence>
<organism evidence="8 9">
    <name type="scientific">Amycolatopsis heterodermiae</name>
    <dbReference type="NCBI Taxonomy" id="3110235"/>
    <lineage>
        <taxon>Bacteria</taxon>
        <taxon>Bacillati</taxon>
        <taxon>Actinomycetota</taxon>
        <taxon>Actinomycetes</taxon>
        <taxon>Pseudonocardiales</taxon>
        <taxon>Pseudonocardiaceae</taxon>
        <taxon>Amycolatopsis</taxon>
    </lineage>
</organism>
<keyword evidence="3 8" id="KW-0223">Dioxygenase</keyword>
<reference evidence="8 9" key="1">
    <citation type="submission" date="2023-12" db="EMBL/GenBank/DDBJ databases">
        <title>Amycolatopsis sp. V23-08.</title>
        <authorList>
            <person name="Somphong A."/>
        </authorList>
    </citation>
    <scope>NUCLEOTIDE SEQUENCE [LARGE SCALE GENOMIC DNA]</scope>
    <source>
        <strain evidence="8 9">V23-08</strain>
    </source>
</reference>
<dbReference type="Pfam" id="PF00775">
    <property type="entry name" value="Dioxygenase_C"/>
    <property type="match status" value="1"/>
</dbReference>
<dbReference type="RefSeq" id="WP_323323570.1">
    <property type="nucleotide sequence ID" value="NZ_JAYFSI010000001.1"/>
</dbReference>
<dbReference type="Gene3D" id="2.10.10.20">
    <property type="entry name" value="Carbohydrate-binding module superfamily 5/12"/>
    <property type="match status" value="1"/>
</dbReference>
<keyword evidence="4" id="KW-0560">Oxidoreductase</keyword>
<feature type="region of interest" description="Disordered" evidence="5">
    <location>
        <begin position="43"/>
        <end position="81"/>
    </location>
</feature>
<evidence type="ECO:0000256" key="3">
    <source>
        <dbReference type="ARBA" id="ARBA00022964"/>
    </source>
</evidence>
<dbReference type="CDD" id="cd00421">
    <property type="entry name" value="intradiol_dioxygenase"/>
    <property type="match status" value="1"/>
</dbReference>
<dbReference type="PANTHER" id="PTHR33711:SF11">
    <property type="entry name" value="DIOXYGENASE"/>
    <property type="match status" value="1"/>
</dbReference>
<dbReference type="SUPFAM" id="SSF49482">
    <property type="entry name" value="Aromatic compound dioxygenase"/>
    <property type="match status" value="1"/>
</dbReference>
<evidence type="ECO:0000256" key="2">
    <source>
        <dbReference type="ARBA" id="ARBA00022801"/>
    </source>
</evidence>
<feature type="signal peptide" evidence="6">
    <location>
        <begin position="1"/>
        <end position="34"/>
    </location>
</feature>
<evidence type="ECO:0000256" key="1">
    <source>
        <dbReference type="ARBA" id="ARBA00007825"/>
    </source>
</evidence>
<dbReference type="InterPro" id="IPR050770">
    <property type="entry name" value="Intradiol_RC_Dioxygenase"/>
</dbReference>
<name>A0ABU5QXF2_9PSEU</name>
<keyword evidence="6" id="KW-0732">Signal</keyword>
<evidence type="ECO:0000259" key="7">
    <source>
        <dbReference type="SMART" id="SM00495"/>
    </source>
</evidence>
<dbReference type="InterPro" id="IPR006311">
    <property type="entry name" value="TAT_signal"/>
</dbReference>
<dbReference type="Proteomes" id="UP001304298">
    <property type="component" value="Unassembled WGS sequence"/>
</dbReference>
<feature type="chain" id="PRO_5046866225" evidence="6">
    <location>
        <begin position="35"/>
        <end position="269"/>
    </location>
</feature>
<dbReference type="InterPro" id="IPR015889">
    <property type="entry name" value="Intradiol_dOase_core"/>
</dbReference>
<evidence type="ECO:0000313" key="8">
    <source>
        <dbReference type="EMBL" id="MEA5358613.1"/>
    </source>
</evidence>
<dbReference type="PROSITE" id="PS51318">
    <property type="entry name" value="TAT"/>
    <property type="match status" value="1"/>
</dbReference>
<keyword evidence="9" id="KW-1185">Reference proteome</keyword>